<evidence type="ECO:0000313" key="4">
    <source>
        <dbReference type="Proteomes" id="UP000478052"/>
    </source>
</evidence>
<reference evidence="3 4" key="1">
    <citation type="submission" date="2019-08" db="EMBL/GenBank/DDBJ databases">
        <title>Whole genome of Aphis craccivora.</title>
        <authorList>
            <person name="Voronova N.V."/>
            <person name="Shulinski R.S."/>
            <person name="Bandarenka Y.V."/>
            <person name="Zhorov D.G."/>
            <person name="Warner D."/>
        </authorList>
    </citation>
    <scope>NUCLEOTIDE SEQUENCE [LARGE SCALE GENOMIC DNA]</scope>
    <source>
        <strain evidence="3">180601</strain>
        <tissue evidence="3">Whole Body</tissue>
    </source>
</reference>
<evidence type="ECO:0000313" key="3">
    <source>
        <dbReference type="EMBL" id="KAF0759788.1"/>
    </source>
</evidence>
<sequence length="68" mass="7771">MTKEEPTQCTVCGVTLTVKHIITECYQYSEELKKFNIPPNLYEALGPNSENTLNMLAFLKKSDLFTKI</sequence>
<dbReference type="EMBL" id="VUJU01002889">
    <property type="protein sequence ID" value="KAF0759788.1"/>
    <property type="molecule type" value="Genomic_DNA"/>
</dbReference>
<proteinExistence type="predicted"/>
<dbReference type="Proteomes" id="UP000478052">
    <property type="component" value="Unassembled WGS sequence"/>
</dbReference>
<name>A0A6G0YQI8_APHCR</name>
<dbReference type="OrthoDB" id="6631580at2759"/>
<evidence type="ECO:0000313" key="2">
    <source>
        <dbReference type="EMBL" id="KAF0710592.1"/>
    </source>
</evidence>
<organism evidence="3 4">
    <name type="scientific">Aphis craccivora</name>
    <name type="common">Cowpea aphid</name>
    <dbReference type="NCBI Taxonomy" id="307492"/>
    <lineage>
        <taxon>Eukaryota</taxon>
        <taxon>Metazoa</taxon>
        <taxon>Ecdysozoa</taxon>
        <taxon>Arthropoda</taxon>
        <taxon>Hexapoda</taxon>
        <taxon>Insecta</taxon>
        <taxon>Pterygota</taxon>
        <taxon>Neoptera</taxon>
        <taxon>Paraneoptera</taxon>
        <taxon>Hemiptera</taxon>
        <taxon>Sternorrhyncha</taxon>
        <taxon>Aphidomorpha</taxon>
        <taxon>Aphidoidea</taxon>
        <taxon>Aphididae</taxon>
        <taxon>Aphidini</taxon>
        <taxon>Aphis</taxon>
        <taxon>Aphis</taxon>
    </lineage>
</organism>
<evidence type="ECO:0008006" key="5">
    <source>
        <dbReference type="Google" id="ProtNLM"/>
    </source>
</evidence>
<dbReference type="EMBL" id="VUJU01011601">
    <property type="protein sequence ID" value="KAF0710592.1"/>
    <property type="molecule type" value="Genomic_DNA"/>
</dbReference>
<evidence type="ECO:0000313" key="1">
    <source>
        <dbReference type="EMBL" id="KAF0706601.1"/>
    </source>
</evidence>
<accession>A0A6G0YQI8</accession>
<comment type="caution">
    <text evidence="3">The sequence shown here is derived from an EMBL/GenBank/DDBJ whole genome shotgun (WGS) entry which is preliminary data.</text>
</comment>
<keyword evidence="4" id="KW-1185">Reference proteome</keyword>
<dbReference type="AlphaFoldDB" id="A0A6G0YQI8"/>
<protein>
    <recommendedName>
        <fullName evidence="5">RNase H domain-containing protein</fullName>
    </recommendedName>
</protein>
<dbReference type="EMBL" id="VUJU01012858">
    <property type="protein sequence ID" value="KAF0706601.1"/>
    <property type="molecule type" value="Genomic_DNA"/>
</dbReference>
<gene>
    <name evidence="3" type="ORF">FWK35_00025372</name>
    <name evidence="2" type="ORF">FWK35_00029528</name>
    <name evidence="1" type="ORF">FWK35_00036909</name>
</gene>